<organism evidence="10 11">
    <name type="scientific">Rhizoctonia solani</name>
    <dbReference type="NCBI Taxonomy" id="456999"/>
    <lineage>
        <taxon>Eukaryota</taxon>
        <taxon>Fungi</taxon>
        <taxon>Dikarya</taxon>
        <taxon>Basidiomycota</taxon>
        <taxon>Agaricomycotina</taxon>
        <taxon>Agaricomycetes</taxon>
        <taxon>Cantharellales</taxon>
        <taxon>Ceratobasidiaceae</taxon>
        <taxon>Rhizoctonia</taxon>
    </lineage>
</organism>
<dbReference type="InterPro" id="IPR027417">
    <property type="entry name" value="P-loop_NTPase"/>
</dbReference>
<dbReference type="GO" id="GO:0016020">
    <property type="term" value="C:membrane"/>
    <property type="evidence" value="ECO:0007669"/>
    <property type="project" value="UniProtKB-SubCell"/>
</dbReference>
<dbReference type="EMBL" id="CAJMWY010001388">
    <property type="protein sequence ID" value="CAE6466139.1"/>
    <property type="molecule type" value="Genomic_DNA"/>
</dbReference>
<evidence type="ECO:0000259" key="9">
    <source>
        <dbReference type="PROSITE" id="PS50893"/>
    </source>
</evidence>
<dbReference type="InterPro" id="IPR003439">
    <property type="entry name" value="ABC_transporter-like_ATP-bd"/>
</dbReference>
<evidence type="ECO:0000313" key="11">
    <source>
        <dbReference type="Proteomes" id="UP000663861"/>
    </source>
</evidence>
<comment type="similarity">
    <text evidence="2">Belongs to the ABC transporter superfamily. ABCC family. Conjugate transporter (TC 3.A.1.208) subfamily.</text>
</comment>
<protein>
    <recommendedName>
        <fullName evidence="9">ABC transporter domain-containing protein</fullName>
    </recommendedName>
</protein>
<evidence type="ECO:0000256" key="3">
    <source>
        <dbReference type="ARBA" id="ARBA00022448"/>
    </source>
</evidence>
<sequence>MMTRQSAEVENNMNSVERLLQYTSSGDIPQEKPYALVDSAPPKTWPTHGAIEFRDLVMSYRPGLPPVLRGVSLRMRGGEKIGVVGRTGAGKSSLMAALFRIVELTSGSILIDGLDIGQMGLSAVRSKIASIPQEAGIFSGTIRSNMDPFSEYDDATLHDALRRSHLLGQSTSSLSLDTPITAGGTNLSVGQRSLLSLARALVKQSKILVLDEATANVDLETDARIQATIKTEFADRTLLCIAHRLRTIINYDRVVVMDQGQIVEVGTPLELFSNDGGIFRSMCNQSGIDAQEIASSRGAP</sequence>
<comment type="caution">
    <text evidence="10">The sequence shown here is derived from an EMBL/GenBank/DDBJ whole genome shotgun (WGS) entry which is preliminary data.</text>
</comment>
<dbReference type="PANTHER" id="PTHR24223:SF456">
    <property type="entry name" value="MULTIDRUG RESISTANCE-ASSOCIATED PROTEIN LETHAL(2)03659"/>
    <property type="match status" value="1"/>
</dbReference>
<dbReference type="AlphaFoldDB" id="A0A8H3GUH9"/>
<name>A0A8H3GUH9_9AGAM</name>
<evidence type="ECO:0000256" key="5">
    <source>
        <dbReference type="ARBA" id="ARBA00022741"/>
    </source>
</evidence>
<evidence type="ECO:0000256" key="1">
    <source>
        <dbReference type="ARBA" id="ARBA00004141"/>
    </source>
</evidence>
<dbReference type="GO" id="GO:0016887">
    <property type="term" value="F:ATP hydrolysis activity"/>
    <property type="evidence" value="ECO:0007669"/>
    <property type="project" value="InterPro"/>
</dbReference>
<dbReference type="SMART" id="SM00382">
    <property type="entry name" value="AAA"/>
    <property type="match status" value="1"/>
</dbReference>
<reference evidence="10" key="1">
    <citation type="submission" date="2021-01" db="EMBL/GenBank/DDBJ databases">
        <authorList>
            <person name="Kaushik A."/>
        </authorList>
    </citation>
    <scope>NUCLEOTIDE SEQUENCE</scope>
    <source>
        <strain evidence="10">AG4-RS23</strain>
    </source>
</reference>
<dbReference type="Pfam" id="PF00005">
    <property type="entry name" value="ABC_tran"/>
    <property type="match status" value="1"/>
</dbReference>
<dbReference type="FunFam" id="3.40.50.300:FF:000565">
    <property type="entry name" value="ABC bile acid transporter"/>
    <property type="match status" value="1"/>
</dbReference>
<evidence type="ECO:0000256" key="4">
    <source>
        <dbReference type="ARBA" id="ARBA00022692"/>
    </source>
</evidence>
<evidence type="ECO:0000313" key="10">
    <source>
        <dbReference type="EMBL" id="CAE6466139.1"/>
    </source>
</evidence>
<evidence type="ECO:0000256" key="2">
    <source>
        <dbReference type="ARBA" id="ARBA00009726"/>
    </source>
</evidence>
<evidence type="ECO:0000256" key="8">
    <source>
        <dbReference type="ARBA" id="ARBA00023136"/>
    </source>
</evidence>
<dbReference type="InterPro" id="IPR017871">
    <property type="entry name" value="ABC_transporter-like_CS"/>
</dbReference>
<proteinExistence type="inferred from homology"/>
<keyword evidence="7" id="KW-1133">Transmembrane helix</keyword>
<dbReference type="GO" id="GO:0042626">
    <property type="term" value="F:ATPase-coupled transmembrane transporter activity"/>
    <property type="evidence" value="ECO:0007669"/>
    <property type="project" value="TreeGrafter"/>
</dbReference>
<evidence type="ECO:0000256" key="7">
    <source>
        <dbReference type="ARBA" id="ARBA00022989"/>
    </source>
</evidence>
<dbReference type="PANTHER" id="PTHR24223">
    <property type="entry name" value="ATP-BINDING CASSETTE SUB-FAMILY C"/>
    <property type="match status" value="1"/>
</dbReference>
<gene>
    <name evidence="10" type="ORF">RDB_LOCUS74789</name>
</gene>
<dbReference type="GO" id="GO:0005524">
    <property type="term" value="F:ATP binding"/>
    <property type="evidence" value="ECO:0007669"/>
    <property type="project" value="UniProtKB-KW"/>
</dbReference>
<dbReference type="PROSITE" id="PS50893">
    <property type="entry name" value="ABC_TRANSPORTER_2"/>
    <property type="match status" value="1"/>
</dbReference>
<accession>A0A8H3GUH9</accession>
<keyword evidence="6" id="KW-0067">ATP-binding</keyword>
<dbReference type="PROSITE" id="PS00211">
    <property type="entry name" value="ABC_TRANSPORTER_1"/>
    <property type="match status" value="1"/>
</dbReference>
<keyword evidence="5" id="KW-0547">Nucleotide-binding</keyword>
<dbReference type="InterPro" id="IPR050173">
    <property type="entry name" value="ABC_transporter_C-like"/>
</dbReference>
<dbReference type="InterPro" id="IPR003593">
    <property type="entry name" value="AAA+_ATPase"/>
</dbReference>
<dbReference type="Gene3D" id="3.40.50.300">
    <property type="entry name" value="P-loop containing nucleotide triphosphate hydrolases"/>
    <property type="match status" value="1"/>
</dbReference>
<dbReference type="Proteomes" id="UP000663861">
    <property type="component" value="Unassembled WGS sequence"/>
</dbReference>
<keyword evidence="4" id="KW-0812">Transmembrane</keyword>
<keyword evidence="8" id="KW-0472">Membrane</keyword>
<dbReference type="SUPFAM" id="SSF52540">
    <property type="entry name" value="P-loop containing nucleoside triphosphate hydrolases"/>
    <property type="match status" value="1"/>
</dbReference>
<evidence type="ECO:0000256" key="6">
    <source>
        <dbReference type="ARBA" id="ARBA00022840"/>
    </source>
</evidence>
<comment type="subcellular location">
    <subcellularLocation>
        <location evidence="1">Membrane</location>
        <topology evidence="1">Multi-pass membrane protein</topology>
    </subcellularLocation>
</comment>
<keyword evidence="3" id="KW-0813">Transport</keyword>
<dbReference type="CDD" id="cd03244">
    <property type="entry name" value="ABCC_MRP_domain2"/>
    <property type="match status" value="1"/>
</dbReference>
<feature type="domain" description="ABC transporter" evidence="9">
    <location>
        <begin position="51"/>
        <end position="284"/>
    </location>
</feature>